<sequence>VYLPLLWEQSFCWKSPIALGYTRGHFSALVAMENDGYDNRGAGANLNTDDDVTVTFLPLVDSERKLLHIHFLSAQEVGINITLSICKYYIFSLPKG</sequence>
<protein>
    <recommendedName>
        <fullName evidence="2">ubiquitinyl hydrolase 1</fullName>
        <ecNumber evidence="2">3.4.19.12</ecNumber>
    </recommendedName>
</protein>
<name>A0ABV0MF11_9TELE</name>
<dbReference type="InterPro" id="IPR051346">
    <property type="entry name" value="OTU_Deubiquitinase"/>
</dbReference>
<dbReference type="Proteomes" id="UP001476798">
    <property type="component" value="Unassembled WGS sequence"/>
</dbReference>
<reference evidence="7 8" key="1">
    <citation type="submission" date="2021-06" db="EMBL/GenBank/DDBJ databases">
        <authorList>
            <person name="Palmer J.M."/>
        </authorList>
    </citation>
    <scope>NUCLEOTIDE SEQUENCE [LARGE SCALE GENOMIC DNA]</scope>
    <source>
        <strain evidence="7 8">GA_2019</strain>
        <tissue evidence="7">Muscle</tissue>
    </source>
</reference>
<dbReference type="EMBL" id="JAHRIO010000196">
    <property type="protein sequence ID" value="MEQ2157713.1"/>
    <property type="molecule type" value="Genomic_DNA"/>
</dbReference>
<comment type="catalytic activity">
    <reaction evidence="1">
        <text>Thiol-dependent hydrolysis of ester, thioester, amide, peptide and isopeptide bonds formed by the C-terminal Gly of ubiquitin (a 76-residue protein attached to proteins as an intracellular targeting signal).</text>
        <dbReference type="EC" id="3.4.19.12"/>
    </reaction>
</comment>
<evidence type="ECO:0000256" key="5">
    <source>
        <dbReference type="ARBA" id="ARBA00022801"/>
    </source>
</evidence>
<evidence type="ECO:0000256" key="3">
    <source>
        <dbReference type="ARBA" id="ARBA00022670"/>
    </source>
</evidence>
<comment type="caution">
    <text evidence="7">The sequence shown here is derived from an EMBL/GenBank/DDBJ whole genome shotgun (WGS) entry which is preliminary data.</text>
</comment>
<proteinExistence type="predicted"/>
<dbReference type="EC" id="3.4.19.12" evidence="2"/>
<keyword evidence="8" id="KW-1185">Reference proteome</keyword>
<keyword evidence="5" id="KW-0378">Hydrolase</keyword>
<evidence type="ECO:0000256" key="1">
    <source>
        <dbReference type="ARBA" id="ARBA00000707"/>
    </source>
</evidence>
<keyword evidence="6" id="KW-0788">Thiol protease</keyword>
<evidence type="ECO:0000256" key="2">
    <source>
        <dbReference type="ARBA" id="ARBA00012759"/>
    </source>
</evidence>
<evidence type="ECO:0000313" key="8">
    <source>
        <dbReference type="Proteomes" id="UP001476798"/>
    </source>
</evidence>
<keyword evidence="4" id="KW-0833">Ubl conjugation pathway</keyword>
<organism evidence="7 8">
    <name type="scientific">Goodea atripinnis</name>
    <dbReference type="NCBI Taxonomy" id="208336"/>
    <lineage>
        <taxon>Eukaryota</taxon>
        <taxon>Metazoa</taxon>
        <taxon>Chordata</taxon>
        <taxon>Craniata</taxon>
        <taxon>Vertebrata</taxon>
        <taxon>Euteleostomi</taxon>
        <taxon>Actinopterygii</taxon>
        <taxon>Neopterygii</taxon>
        <taxon>Teleostei</taxon>
        <taxon>Neoteleostei</taxon>
        <taxon>Acanthomorphata</taxon>
        <taxon>Ovalentaria</taxon>
        <taxon>Atherinomorphae</taxon>
        <taxon>Cyprinodontiformes</taxon>
        <taxon>Goodeidae</taxon>
        <taxon>Goodea</taxon>
    </lineage>
</organism>
<feature type="non-terminal residue" evidence="7">
    <location>
        <position position="1"/>
    </location>
</feature>
<evidence type="ECO:0000256" key="6">
    <source>
        <dbReference type="ARBA" id="ARBA00022807"/>
    </source>
</evidence>
<evidence type="ECO:0000256" key="4">
    <source>
        <dbReference type="ARBA" id="ARBA00022786"/>
    </source>
</evidence>
<keyword evidence="3" id="KW-0645">Protease</keyword>
<gene>
    <name evidence="7" type="primary">ZRANB1B</name>
    <name evidence="7" type="ORF">GOODEAATRI_004599</name>
</gene>
<dbReference type="PANTHER" id="PTHR13367">
    <property type="entry name" value="UBIQUITIN THIOESTERASE"/>
    <property type="match status" value="1"/>
</dbReference>
<accession>A0ABV0MF11</accession>
<dbReference type="PANTHER" id="PTHR13367:SF28">
    <property type="entry name" value="UBIQUITIN THIOESTERASE ZRANB1"/>
    <property type="match status" value="1"/>
</dbReference>
<evidence type="ECO:0000313" key="7">
    <source>
        <dbReference type="EMBL" id="MEQ2157713.1"/>
    </source>
</evidence>